<dbReference type="AlphaFoldDB" id="A0A2H9UN31"/>
<sequence length="155" mass="18389">MTFLWFKIGTDKSNIFINDLTYYLICFLQTMPGFYIAALAAISTINSTTMDQPMAGDPPKEKYVEYNPYKVFWIEMNRRRFLARLFSYLTFISILLFCFLLIIRFSYSLDIKVSSLYVVYLTYFFSCLVVIFSLVQLIMMTFLSLYYLGERVHKN</sequence>
<comment type="caution">
    <text evidence="2">The sequence shown here is derived from an EMBL/GenBank/DDBJ whole genome shotgun (WGS) entry which is preliminary data.</text>
</comment>
<evidence type="ECO:0000256" key="1">
    <source>
        <dbReference type="SAM" id="Phobius"/>
    </source>
</evidence>
<feature type="transmembrane region" description="Helical" evidence="1">
    <location>
        <begin position="123"/>
        <end position="148"/>
    </location>
</feature>
<keyword evidence="1" id="KW-0812">Transmembrane</keyword>
<reference evidence="2 3" key="2">
    <citation type="submission" date="2017-12" db="EMBL/GenBank/DDBJ databases">
        <title>Revising the taxonomy of the Acinetobacter lwoffii group: the description of Acinetobacter pseudolwoffii sp. nov. and emended description of Acinetobacter lwoffii.</title>
        <authorList>
            <person name="Nemec A."/>
        </authorList>
    </citation>
    <scope>NUCLEOTIDE SEQUENCE [LARGE SCALE GENOMIC DNA]</scope>
    <source>
        <strain evidence="2 3">ANC 5347</strain>
    </source>
</reference>
<protein>
    <submittedName>
        <fullName evidence="2">Uncharacterized protein</fullName>
    </submittedName>
</protein>
<proteinExistence type="predicted"/>
<dbReference type="Proteomes" id="UP000242351">
    <property type="component" value="Unassembled WGS sequence"/>
</dbReference>
<dbReference type="EMBL" id="PGOZ01000004">
    <property type="protein sequence ID" value="PJI33132.1"/>
    <property type="molecule type" value="Genomic_DNA"/>
</dbReference>
<evidence type="ECO:0000313" key="3">
    <source>
        <dbReference type="Proteomes" id="UP000242351"/>
    </source>
</evidence>
<organism evidence="2 3">
    <name type="scientific">Acinetobacter pseudolwoffii</name>
    <dbReference type="NCBI Taxonomy" id="2053287"/>
    <lineage>
        <taxon>Bacteria</taxon>
        <taxon>Pseudomonadati</taxon>
        <taxon>Pseudomonadota</taxon>
        <taxon>Gammaproteobacteria</taxon>
        <taxon>Moraxellales</taxon>
        <taxon>Moraxellaceae</taxon>
        <taxon>Acinetobacter</taxon>
    </lineage>
</organism>
<feature type="transmembrane region" description="Helical" evidence="1">
    <location>
        <begin position="20"/>
        <end position="42"/>
    </location>
</feature>
<name>A0A2H9UN31_9GAMM</name>
<feature type="transmembrane region" description="Helical" evidence="1">
    <location>
        <begin position="85"/>
        <end position="103"/>
    </location>
</feature>
<keyword evidence="1" id="KW-0472">Membrane</keyword>
<accession>A0A2H9UN31</accession>
<gene>
    <name evidence="2" type="ORF">CU320_05075</name>
</gene>
<keyword evidence="1" id="KW-1133">Transmembrane helix</keyword>
<reference evidence="2 3" key="1">
    <citation type="submission" date="2017-11" db="EMBL/GenBank/DDBJ databases">
        <authorList>
            <person name="Han C.G."/>
        </authorList>
    </citation>
    <scope>NUCLEOTIDE SEQUENCE [LARGE SCALE GENOMIC DNA]</scope>
    <source>
        <strain evidence="2 3">ANC 5347</strain>
    </source>
</reference>
<evidence type="ECO:0000313" key="2">
    <source>
        <dbReference type="EMBL" id="PJI33132.1"/>
    </source>
</evidence>